<proteinExistence type="predicted"/>
<dbReference type="Pfam" id="PF14292">
    <property type="entry name" value="SusE"/>
    <property type="match status" value="1"/>
</dbReference>
<dbReference type="EMBL" id="CM001403">
    <property type="protein sequence ID" value="EHQ30626.1"/>
    <property type="molecule type" value="Genomic_DNA"/>
</dbReference>
<dbReference type="InterPro" id="IPR025970">
    <property type="entry name" value="SusE"/>
</dbReference>
<dbReference type="OrthoDB" id="975117at2"/>
<evidence type="ECO:0000259" key="1">
    <source>
        <dbReference type="Pfam" id="PF14292"/>
    </source>
</evidence>
<evidence type="ECO:0000313" key="3">
    <source>
        <dbReference type="Proteomes" id="UP000002774"/>
    </source>
</evidence>
<dbReference type="PROSITE" id="PS51257">
    <property type="entry name" value="PROKAR_LIPOPROTEIN"/>
    <property type="match status" value="1"/>
</dbReference>
<dbReference type="CDD" id="cd12956">
    <property type="entry name" value="CBM_SusE-F_like"/>
    <property type="match status" value="1"/>
</dbReference>
<name>H1YBA0_9SPHI</name>
<accession>H1YBA0</accession>
<sequence>MKTVFTKYLQLATGMMLLLAACKKDEQIISVDSSKTKAAVLTASTTTPALVKANLSATAVTFTATAPSYGYTAAVSNVLQFDTKGDNFATPKKEVALGANVLSQAFSVQDLNNVLLGMGISAGTSTQVEVRLKSSLSATAGIVYSNVVTLTATPFALASYVYVPGAYQGWTPATADSLQSATGNGIFTGIINFTGSDQHFKITTAKNFNVAYGNAGSGLISTTGGDILAPTKTTVDPNFNIKSNLVTVDLNQGTIAFTQVQWSIVGDATPNGWPNGSGVQSDTDLKFNNGTQTWSGVVALTVGALKFRLNHDWGTSYGSLTNNGTLDTQNGNNIPITVAGNYLITLDISKLAYTITKQ</sequence>
<dbReference type="CDD" id="cd12967">
    <property type="entry name" value="CBM_SusE-F_like_u1"/>
    <property type="match status" value="1"/>
</dbReference>
<feature type="domain" description="SusE outer membrane protein" evidence="1">
    <location>
        <begin position="25"/>
        <end position="133"/>
    </location>
</feature>
<dbReference type="Gene3D" id="2.60.40.3620">
    <property type="match status" value="2"/>
</dbReference>
<evidence type="ECO:0000313" key="2">
    <source>
        <dbReference type="EMBL" id="EHQ30626.1"/>
    </source>
</evidence>
<keyword evidence="3" id="KW-1185">Reference proteome</keyword>
<dbReference type="STRING" id="714943.Mucpa_6575"/>
<organism evidence="2 3">
    <name type="scientific">Mucilaginibacter paludis DSM 18603</name>
    <dbReference type="NCBI Taxonomy" id="714943"/>
    <lineage>
        <taxon>Bacteria</taxon>
        <taxon>Pseudomonadati</taxon>
        <taxon>Bacteroidota</taxon>
        <taxon>Sphingobacteriia</taxon>
        <taxon>Sphingobacteriales</taxon>
        <taxon>Sphingobacteriaceae</taxon>
        <taxon>Mucilaginibacter</taxon>
    </lineage>
</organism>
<reference evidence="2" key="1">
    <citation type="submission" date="2011-09" db="EMBL/GenBank/DDBJ databases">
        <title>The permanent draft genome of Mucilaginibacter paludis DSM 18603.</title>
        <authorList>
            <consortium name="US DOE Joint Genome Institute (JGI-PGF)"/>
            <person name="Lucas S."/>
            <person name="Han J."/>
            <person name="Lapidus A."/>
            <person name="Bruce D."/>
            <person name="Goodwin L."/>
            <person name="Pitluck S."/>
            <person name="Peters L."/>
            <person name="Kyrpides N."/>
            <person name="Mavromatis K."/>
            <person name="Ivanova N."/>
            <person name="Mikhailova N."/>
            <person name="Held B."/>
            <person name="Detter J.C."/>
            <person name="Tapia R."/>
            <person name="Han C."/>
            <person name="Land M."/>
            <person name="Hauser L."/>
            <person name="Markowitz V."/>
            <person name="Cheng J.-F."/>
            <person name="Hugenholtz P."/>
            <person name="Woyke T."/>
            <person name="Wu D."/>
            <person name="Tindall B."/>
            <person name="Brambilla E."/>
            <person name="Klenk H.-P."/>
            <person name="Eisen J.A."/>
        </authorList>
    </citation>
    <scope>NUCLEOTIDE SEQUENCE [LARGE SCALE GENOMIC DNA]</scope>
    <source>
        <strain evidence="2">DSM 18603</strain>
    </source>
</reference>
<gene>
    <name evidence="2" type="ORF">Mucpa_6575</name>
</gene>
<dbReference type="Proteomes" id="UP000002774">
    <property type="component" value="Chromosome"/>
</dbReference>
<dbReference type="RefSeq" id="WP_008512509.1">
    <property type="nucleotide sequence ID" value="NZ_CM001403.1"/>
</dbReference>
<protein>
    <recommendedName>
        <fullName evidence="1">SusE outer membrane protein domain-containing protein</fullName>
    </recommendedName>
</protein>
<dbReference type="AlphaFoldDB" id="H1YBA0"/>
<dbReference type="HOGENOM" id="CLU_042892_0_0_10"/>
<dbReference type="eggNOG" id="ENOG502Z9ND">
    <property type="taxonomic scope" value="Bacteria"/>
</dbReference>